<dbReference type="NCBIfam" id="NF002276">
    <property type="entry name" value="PRK01209.1-4"/>
    <property type="match status" value="1"/>
</dbReference>
<evidence type="ECO:0000256" key="6">
    <source>
        <dbReference type="ARBA" id="ARBA00022692"/>
    </source>
</evidence>
<dbReference type="GO" id="GO:0009236">
    <property type="term" value="P:cobalamin biosynthetic process"/>
    <property type="evidence" value="ECO:0007669"/>
    <property type="project" value="UniProtKB-UniRule"/>
</dbReference>
<dbReference type="RefSeq" id="WP_125566449.1">
    <property type="nucleotide sequence ID" value="NZ_AP019307.1"/>
</dbReference>
<keyword evidence="11" id="KW-1185">Reference proteome</keyword>
<keyword evidence="6 9" id="KW-0812">Transmembrane</keyword>
<gene>
    <name evidence="9 10" type="primary">cobD</name>
    <name evidence="10" type="ORF">Back2_04930</name>
</gene>
<comment type="pathway">
    <text evidence="2 9">Cofactor biosynthesis; adenosylcobalamin biosynthesis.</text>
</comment>
<name>A0A3G9ICX1_9ACTN</name>
<comment type="subcellular location">
    <subcellularLocation>
        <location evidence="1 9">Cell membrane</location>
        <topology evidence="1 9">Multi-pass membrane protein</topology>
    </subcellularLocation>
</comment>
<proteinExistence type="inferred from homology"/>
<comment type="function">
    <text evidence="9">Converts cobyric acid to cobinamide by the addition of aminopropanol on the F carboxylic group.</text>
</comment>
<keyword evidence="8 9" id="KW-0472">Membrane</keyword>
<reference evidence="10 11" key="1">
    <citation type="submission" date="2018-11" db="EMBL/GenBank/DDBJ databases">
        <title>Complete genome sequence of Nocardioides baekrokdamisoli strain KCTC 39748.</title>
        <authorList>
            <person name="Kang S.W."/>
            <person name="Lee K.C."/>
            <person name="Kim K.K."/>
            <person name="Kim J.S."/>
            <person name="Kim D.S."/>
            <person name="Ko S.H."/>
            <person name="Yang S.H."/>
            <person name="Shin Y.K."/>
            <person name="Lee J.S."/>
        </authorList>
    </citation>
    <scope>NUCLEOTIDE SEQUENCE [LARGE SCALE GENOMIC DNA]</scope>
    <source>
        <strain evidence="10 11">KCTC 39748</strain>
    </source>
</reference>
<dbReference type="OrthoDB" id="9811967at2"/>
<evidence type="ECO:0000256" key="4">
    <source>
        <dbReference type="ARBA" id="ARBA00022475"/>
    </source>
</evidence>
<dbReference type="UniPathway" id="UPA00148"/>
<sequence length="308" mass="32001">MSRAAGLLLGFAADRAFGDPQRWHPVAGFGQLAAELERRTYADSRLRGVAYTAILVGSVTAAGLVVERSTRRRPVVHTAATALATWVVLGGRSLGRESAAIGDHLQTDDLDAARQRLTHLVARETSDLSADEIARAVVESVAENASDAVVAPLFWGAVAGVPGLVGYRAANTLDAMVGYKNPRHLNFGRASARFDDVVNLPAARAGGVLVAIAAPTRAREAIRIWRRDAAAHPSPNAGVVESAFAGALGVRLGGSNTYHGVVEDRVVMGDGPAPAVADIARANRLADRVGFAAVLVAAAGATALGRTR</sequence>
<comment type="similarity">
    <text evidence="3 9">Belongs to the CobD/CbiB family.</text>
</comment>
<evidence type="ECO:0000256" key="5">
    <source>
        <dbReference type="ARBA" id="ARBA00022573"/>
    </source>
</evidence>
<dbReference type="GO" id="GO:0015420">
    <property type="term" value="F:ABC-type vitamin B12 transporter activity"/>
    <property type="evidence" value="ECO:0007669"/>
    <property type="project" value="UniProtKB-UniRule"/>
</dbReference>
<dbReference type="HAMAP" id="MF_00024">
    <property type="entry name" value="CobD_CbiB"/>
    <property type="match status" value="1"/>
</dbReference>
<evidence type="ECO:0000256" key="1">
    <source>
        <dbReference type="ARBA" id="ARBA00004651"/>
    </source>
</evidence>
<dbReference type="GO" id="GO:0005886">
    <property type="term" value="C:plasma membrane"/>
    <property type="evidence" value="ECO:0007669"/>
    <property type="project" value="UniProtKB-SubCell"/>
</dbReference>
<dbReference type="GO" id="GO:0048472">
    <property type="term" value="F:threonine-phosphate decarboxylase activity"/>
    <property type="evidence" value="ECO:0007669"/>
    <property type="project" value="InterPro"/>
</dbReference>
<keyword evidence="7 9" id="KW-1133">Transmembrane helix</keyword>
<evidence type="ECO:0000256" key="8">
    <source>
        <dbReference type="ARBA" id="ARBA00023136"/>
    </source>
</evidence>
<keyword evidence="5 9" id="KW-0169">Cobalamin biosynthesis</keyword>
<dbReference type="Proteomes" id="UP000271573">
    <property type="component" value="Chromosome"/>
</dbReference>
<evidence type="ECO:0000256" key="9">
    <source>
        <dbReference type="HAMAP-Rule" id="MF_00024"/>
    </source>
</evidence>
<organism evidence="10 11">
    <name type="scientific">Nocardioides baekrokdamisoli</name>
    <dbReference type="NCBI Taxonomy" id="1804624"/>
    <lineage>
        <taxon>Bacteria</taxon>
        <taxon>Bacillati</taxon>
        <taxon>Actinomycetota</taxon>
        <taxon>Actinomycetes</taxon>
        <taxon>Propionibacteriales</taxon>
        <taxon>Nocardioidaceae</taxon>
        <taxon>Nocardioides</taxon>
    </lineage>
</organism>
<evidence type="ECO:0000313" key="11">
    <source>
        <dbReference type="Proteomes" id="UP000271573"/>
    </source>
</evidence>
<evidence type="ECO:0000256" key="2">
    <source>
        <dbReference type="ARBA" id="ARBA00004953"/>
    </source>
</evidence>
<protein>
    <recommendedName>
        <fullName evidence="9">Cobalamin biosynthesis protein CobD</fullName>
    </recommendedName>
</protein>
<keyword evidence="4 9" id="KW-1003">Cell membrane</keyword>
<dbReference type="AlphaFoldDB" id="A0A3G9ICX1"/>
<dbReference type="KEGG" id="nbe:Back2_04930"/>
<dbReference type="PANTHER" id="PTHR34308:SF1">
    <property type="entry name" value="COBALAMIN BIOSYNTHESIS PROTEIN CBIB"/>
    <property type="match status" value="1"/>
</dbReference>
<accession>A0A3G9ICX1</accession>
<dbReference type="NCBIfam" id="TIGR00380">
    <property type="entry name" value="cobal_cbiB"/>
    <property type="match status" value="1"/>
</dbReference>
<evidence type="ECO:0000256" key="7">
    <source>
        <dbReference type="ARBA" id="ARBA00022989"/>
    </source>
</evidence>
<dbReference type="InterPro" id="IPR004485">
    <property type="entry name" value="Cobalamin_biosynth_CobD/CbiB"/>
</dbReference>
<evidence type="ECO:0000313" key="10">
    <source>
        <dbReference type="EMBL" id="BBH16206.1"/>
    </source>
</evidence>
<dbReference type="EMBL" id="AP019307">
    <property type="protein sequence ID" value="BBH16206.1"/>
    <property type="molecule type" value="Genomic_DNA"/>
</dbReference>
<dbReference type="Pfam" id="PF03186">
    <property type="entry name" value="CobD_Cbib"/>
    <property type="match status" value="1"/>
</dbReference>
<evidence type="ECO:0000256" key="3">
    <source>
        <dbReference type="ARBA" id="ARBA00006263"/>
    </source>
</evidence>
<dbReference type="PANTHER" id="PTHR34308">
    <property type="entry name" value="COBALAMIN BIOSYNTHESIS PROTEIN CBIB"/>
    <property type="match status" value="1"/>
</dbReference>